<keyword evidence="2" id="KW-1185">Reference proteome</keyword>
<name>A0ABQ3I9I8_9BACT</name>
<evidence type="ECO:0000313" key="1">
    <source>
        <dbReference type="EMBL" id="GHE74501.1"/>
    </source>
</evidence>
<dbReference type="RefSeq" id="WP_189631491.1">
    <property type="nucleotide sequence ID" value="NZ_BNAG01000005.1"/>
</dbReference>
<comment type="caution">
    <text evidence="1">The sequence shown here is derived from an EMBL/GenBank/DDBJ whole genome shotgun (WGS) entry which is preliminary data.</text>
</comment>
<dbReference type="Proteomes" id="UP000658258">
    <property type="component" value="Unassembled WGS sequence"/>
</dbReference>
<evidence type="ECO:0000313" key="2">
    <source>
        <dbReference type="Proteomes" id="UP000658258"/>
    </source>
</evidence>
<reference evidence="2" key="1">
    <citation type="journal article" date="2019" name="Int. J. Syst. Evol. Microbiol.">
        <title>The Global Catalogue of Microorganisms (GCM) 10K type strain sequencing project: providing services to taxonomists for standard genome sequencing and annotation.</title>
        <authorList>
            <consortium name="The Broad Institute Genomics Platform"/>
            <consortium name="The Broad Institute Genome Sequencing Center for Infectious Disease"/>
            <person name="Wu L."/>
            <person name="Ma J."/>
        </authorList>
    </citation>
    <scope>NUCLEOTIDE SEQUENCE [LARGE SCALE GENOMIC DNA]</scope>
    <source>
        <strain evidence="2">CGMCC 1.15111</strain>
    </source>
</reference>
<organism evidence="1 2">
    <name type="scientific">Roseivirga thermotolerans</name>
    <dbReference type="NCBI Taxonomy" id="1758176"/>
    <lineage>
        <taxon>Bacteria</taxon>
        <taxon>Pseudomonadati</taxon>
        <taxon>Bacteroidota</taxon>
        <taxon>Cytophagia</taxon>
        <taxon>Cytophagales</taxon>
        <taxon>Roseivirgaceae</taxon>
        <taxon>Roseivirga</taxon>
    </lineage>
</organism>
<protein>
    <submittedName>
        <fullName evidence="1">Uncharacterized protein</fullName>
    </submittedName>
</protein>
<proteinExistence type="predicted"/>
<accession>A0ABQ3I9I8</accession>
<gene>
    <name evidence="1" type="ORF">GCM10011340_33850</name>
</gene>
<dbReference type="EMBL" id="BNAG01000005">
    <property type="protein sequence ID" value="GHE74501.1"/>
    <property type="molecule type" value="Genomic_DNA"/>
</dbReference>
<sequence>MNIYKTLTFVFATLLALAVIRILVPTEDDKFLDKLSATPSLQQKFQGSRIDPEGTGSLISLKEAQDKMKVFNRENRRSSTADSLRITPFAFAFGSAHFDTLFSRIKRINEDIGDDPEERVQGLRIYLTWNIKNTPGHIDLLAVPVRGNGKDFVQVNPPNFLEEEVVLNTSAPCPNNCDPGK</sequence>